<evidence type="ECO:0000256" key="1">
    <source>
        <dbReference type="SAM" id="MobiDB-lite"/>
    </source>
</evidence>
<feature type="non-terminal residue" evidence="2">
    <location>
        <position position="97"/>
    </location>
</feature>
<evidence type="ECO:0000313" key="2">
    <source>
        <dbReference type="EMBL" id="CAG8479266.1"/>
    </source>
</evidence>
<dbReference type="AlphaFoldDB" id="A0A9N8Z6B0"/>
<dbReference type="EMBL" id="CAJVPJ010000109">
    <property type="protein sequence ID" value="CAG8479266.1"/>
    <property type="molecule type" value="Genomic_DNA"/>
</dbReference>
<keyword evidence="3" id="KW-1185">Reference proteome</keyword>
<organism evidence="2 3">
    <name type="scientific">Paraglomus occultum</name>
    <dbReference type="NCBI Taxonomy" id="144539"/>
    <lineage>
        <taxon>Eukaryota</taxon>
        <taxon>Fungi</taxon>
        <taxon>Fungi incertae sedis</taxon>
        <taxon>Mucoromycota</taxon>
        <taxon>Glomeromycotina</taxon>
        <taxon>Glomeromycetes</taxon>
        <taxon>Paraglomerales</taxon>
        <taxon>Paraglomeraceae</taxon>
        <taxon>Paraglomus</taxon>
    </lineage>
</organism>
<name>A0A9N8Z6B0_9GLOM</name>
<gene>
    <name evidence="2" type="ORF">POCULU_LOCUS1454</name>
</gene>
<comment type="caution">
    <text evidence="2">The sequence shown here is derived from an EMBL/GenBank/DDBJ whole genome shotgun (WGS) entry which is preliminary data.</text>
</comment>
<sequence>MQGKLFPPKNCSELYNRPRFTLFYAHNDSQQDLLDKAINSVNESIFKFVGELTDDNSTSHKKLSIYTQTYRKRKTAEVEDNPSSDESSAVTKPGKGK</sequence>
<dbReference type="Proteomes" id="UP000789572">
    <property type="component" value="Unassembled WGS sequence"/>
</dbReference>
<reference evidence="2" key="1">
    <citation type="submission" date="2021-06" db="EMBL/GenBank/DDBJ databases">
        <authorList>
            <person name="Kallberg Y."/>
            <person name="Tangrot J."/>
            <person name="Rosling A."/>
        </authorList>
    </citation>
    <scope>NUCLEOTIDE SEQUENCE</scope>
    <source>
        <strain evidence="2">IA702</strain>
    </source>
</reference>
<protein>
    <submittedName>
        <fullName evidence="2">1765_t:CDS:1</fullName>
    </submittedName>
</protein>
<accession>A0A9N8Z6B0</accession>
<evidence type="ECO:0000313" key="3">
    <source>
        <dbReference type="Proteomes" id="UP000789572"/>
    </source>
</evidence>
<feature type="region of interest" description="Disordered" evidence="1">
    <location>
        <begin position="72"/>
        <end position="97"/>
    </location>
</feature>
<proteinExistence type="predicted"/>